<name>A0A4R3KW69_9SPHI</name>
<dbReference type="HAMAP" id="MF_00003">
    <property type="entry name" value="RbfA"/>
    <property type="match status" value="1"/>
</dbReference>
<dbReference type="InterPro" id="IPR000238">
    <property type="entry name" value="RbfA"/>
</dbReference>
<proteinExistence type="inferred from homology"/>
<dbReference type="GO" id="GO:0005829">
    <property type="term" value="C:cytosol"/>
    <property type="evidence" value="ECO:0007669"/>
    <property type="project" value="TreeGrafter"/>
</dbReference>
<evidence type="ECO:0000256" key="2">
    <source>
        <dbReference type="HAMAP-Rule" id="MF_00003"/>
    </source>
</evidence>
<dbReference type="PANTHER" id="PTHR33515:SF1">
    <property type="entry name" value="RIBOSOME-BINDING FACTOR A, CHLOROPLASTIC-RELATED"/>
    <property type="match status" value="1"/>
</dbReference>
<keyword evidence="4" id="KW-1185">Reference proteome</keyword>
<dbReference type="NCBIfam" id="TIGR00082">
    <property type="entry name" value="rbfA"/>
    <property type="match status" value="1"/>
</dbReference>
<dbReference type="RefSeq" id="WP_132128073.1">
    <property type="nucleotide sequence ID" value="NZ_CP042432.1"/>
</dbReference>
<dbReference type="EMBL" id="SMAD01000002">
    <property type="protein sequence ID" value="TCS88966.1"/>
    <property type="molecule type" value="Genomic_DNA"/>
</dbReference>
<accession>A0A4R3KW69</accession>
<dbReference type="Pfam" id="PF02033">
    <property type="entry name" value="RBFA"/>
    <property type="match status" value="1"/>
</dbReference>
<evidence type="ECO:0000256" key="1">
    <source>
        <dbReference type="ARBA" id="ARBA00022517"/>
    </source>
</evidence>
<sequence length="120" mass="14065">MGAESKRQQKFARLVQKDLGDIFQREMQHILPNVMVTVTMVRATPDLSGVKVYLSFYNAPDVKEAINTVKLHAADFRYKLGKRIRNQARIVPELEFFVDDTNEYVEKMDKLFNQIRDKEE</sequence>
<comment type="subcellular location">
    <subcellularLocation>
        <location evidence="2">Cytoplasm</location>
    </subcellularLocation>
</comment>
<gene>
    <name evidence="2" type="primary">rbfA</name>
    <name evidence="3" type="ORF">EDD80_102157</name>
</gene>
<keyword evidence="2" id="KW-0963">Cytoplasm</keyword>
<keyword evidence="1 2" id="KW-0690">Ribosome biogenesis</keyword>
<dbReference type="PANTHER" id="PTHR33515">
    <property type="entry name" value="RIBOSOME-BINDING FACTOR A, CHLOROPLASTIC-RELATED"/>
    <property type="match status" value="1"/>
</dbReference>
<protein>
    <recommendedName>
        <fullName evidence="2">Ribosome-binding factor A</fullName>
    </recommendedName>
</protein>
<dbReference type="InterPro" id="IPR015946">
    <property type="entry name" value="KH_dom-like_a/b"/>
</dbReference>
<dbReference type="GO" id="GO:0030490">
    <property type="term" value="P:maturation of SSU-rRNA"/>
    <property type="evidence" value="ECO:0007669"/>
    <property type="project" value="UniProtKB-UniRule"/>
</dbReference>
<comment type="caution">
    <text evidence="3">The sequence shown here is derived from an EMBL/GenBank/DDBJ whole genome shotgun (WGS) entry which is preliminary data.</text>
</comment>
<comment type="function">
    <text evidence="2">One of several proteins that assist in the late maturation steps of the functional core of the 30S ribosomal subunit. Associates with free 30S ribosomal subunits (but not with 30S subunits that are part of 70S ribosomes or polysomes). Required for efficient processing of 16S rRNA. May interact with the 5'-terminal helix region of 16S rRNA.</text>
</comment>
<evidence type="ECO:0000313" key="4">
    <source>
        <dbReference type="Proteomes" id="UP000295807"/>
    </source>
</evidence>
<dbReference type="AlphaFoldDB" id="A0A4R3KW69"/>
<dbReference type="SUPFAM" id="SSF89919">
    <property type="entry name" value="Ribosome-binding factor A, RbfA"/>
    <property type="match status" value="1"/>
</dbReference>
<dbReference type="Proteomes" id="UP000295807">
    <property type="component" value="Unassembled WGS sequence"/>
</dbReference>
<dbReference type="Gene3D" id="3.30.300.20">
    <property type="match status" value="1"/>
</dbReference>
<dbReference type="GO" id="GO:0043024">
    <property type="term" value="F:ribosomal small subunit binding"/>
    <property type="evidence" value="ECO:0007669"/>
    <property type="project" value="TreeGrafter"/>
</dbReference>
<comment type="similarity">
    <text evidence="2">Belongs to the RbfA family.</text>
</comment>
<reference evidence="3 4" key="1">
    <citation type="submission" date="2019-03" db="EMBL/GenBank/DDBJ databases">
        <title>Genomic Encyclopedia of Type Strains, Phase IV (KMG-IV): sequencing the most valuable type-strain genomes for metagenomic binning, comparative biology and taxonomic classification.</title>
        <authorList>
            <person name="Goeker M."/>
        </authorList>
    </citation>
    <scope>NUCLEOTIDE SEQUENCE [LARGE SCALE GENOMIC DNA]</scope>
    <source>
        <strain evidence="3 4">DSM 21100</strain>
    </source>
</reference>
<dbReference type="InterPro" id="IPR023799">
    <property type="entry name" value="RbfA_dom_sf"/>
</dbReference>
<organism evidence="3 4">
    <name type="scientific">Anseongella ginsenosidimutans</name>
    <dbReference type="NCBI Taxonomy" id="496056"/>
    <lineage>
        <taxon>Bacteria</taxon>
        <taxon>Pseudomonadati</taxon>
        <taxon>Bacteroidota</taxon>
        <taxon>Sphingobacteriia</taxon>
        <taxon>Sphingobacteriales</taxon>
        <taxon>Sphingobacteriaceae</taxon>
        <taxon>Anseongella</taxon>
    </lineage>
</organism>
<evidence type="ECO:0000313" key="3">
    <source>
        <dbReference type="EMBL" id="TCS88966.1"/>
    </source>
</evidence>
<dbReference type="OrthoDB" id="9811910at2"/>
<comment type="subunit">
    <text evidence="2">Monomer. Binds 30S ribosomal subunits, but not 50S ribosomal subunits or 70S ribosomes.</text>
</comment>